<dbReference type="GO" id="GO:0003677">
    <property type="term" value="F:DNA binding"/>
    <property type="evidence" value="ECO:0007669"/>
    <property type="project" value="InterPro"/>
</dbReference>
<dbReference type="InterPro" id="IPR038078">
    <property type="entry name" value="PhoU-like_sf"/>
</dbReference>
<dbReference type="GO" id="GO:0045936">
    <property type="term" value="P:negative regulation of phosphate metabolic process"/>
    <property type="evidence" value="ECO:0007669"/>
    <property type="project" value="InterPro"/>
</dbReference>
<accession>A0A484F4H7</accession>
<dbReference type="InterPro" id="IPR007159">
    <property type="entry name" value="SpoVT-AbrB_dom"/>
</dbReference>
<dbReference type="OrthoDB" id="40991at2157"/>
<dbReference type="Proteomes" id="UP000294855">
    <property type="component" value="Unassembled WGS sequence"/>
</dbReference>
<name>A0A484F4H7_9EURY</name>
<dbReference type="EMBL" id="SNYS01000009">
    <property type="protein sequence ID" value="TDQ68378.1"/>
    <property type="molecule type" value="Genomic_DNA"/>
</dbReference>
<dbReference type="PANTHER" id="PTHR42930">
    <property type="entry name" value="PHOSPHATE-SPECIFIC TRANSPORT SYSTEM ACCESSORY PROTEIN PHOU"/>
    <property type="match status" value="1"/>
</dbReference>
<reference evidence="2 3" key="1">
    <citation type="submission" date="2019-03" db="EMBL/GenBank/DDBJ databases">
        <title>Genomic Encyclopedia of Type Strains, Phase IV (KMG-IV): sequencing the most valuable type-strain genomes for metagenomic binning, comparative biology and taxonomic classification.</title>
        <authorList>
            <person name="Goeker M."/>
        </authorList>
    </citation>
    <scope>NUCLEOTIDE SEQUENCE [LARGE SCALE GENOMIC DNA]</scope>
    <source>
        <strain evidence="2 3">DSM 13328</strain>
    </source>
</reference>
<dbReference type="InterPro" id="IPR028366">
    <property type="entry name" value="PhoU"/>
</dbReference>
<evidence type="ECO:0000313" key="3">
    <source>
        <dbReference type="Proteomes" id="UP000294855"/>
    </source>
</evidence>
<proteinExistence type="predicted"/>
<keyword evidence="3" id="KW-1185">Reference proteome</keyword>
<dbReference type="Pfam" id="PF01895">
    <property type="entry name" value="PhoU"/>
    <property type="match status" value="2"/>
</dbReference>
<dbReference type="Pfam" id="PF04014">
    <property type="entry name" value="MazE_antitoxin"/>
    <property type="match status" value="1"/>
</dbReference>
<dbReference type="InterPro" id="IPR026022">
    <property type="entry name" value="PhoU_dom"/>
</dbReference>
<evidence type="ECO:0000259" key="1">
    <source>
        <dbReference type="SMART" id="SM00966"/>
    </source>
</evidence>
<dbReference type="PANTHER" id="PTHR42930:SF6">
    <property type="entry name" value="PHOSPHATE REGULATORY PROTEIN-LIKE PROTEIN"/>
    <property type="match status" value="1"/>
</dbReference>
<dbReference type="SUPFAM" id="SSF109755">
    <property type="entry name" value="PhoU-like"/>
    <property type="match status" value="1"/>
</dbReference>
<dbReference type="RefSeq" id="WP_133517754.1">
    <property type="nucleotide sequence ID" value="NZ_JAHDUW010000004.1"/>
</dbReference>
<dbReference type="Gene3D" id="1.20.58.220">
    <property type="entry name" value="Phosphate transport system protein phou homolog 2, domain 2"/>
    <property type="match status" value="2"/>
</dbReference>
<sequence>METRKVQQTGGSTYIISLPKQWAEKVGITPGARVGVQPQPNGKLLISPEIDSKPLRKKAIDITNVNGHSLERAFIATYLAGYDIIEFTSSKISADQKKILRAVCHKLIGPEIVEESSNLVLVQDLLSPNELSIKKAVQRMSLITTSMFNDSILAVVNNDADLATDVMERDDEVDRLFMVISKQFKSILCGTGFVDTNEASIEEYHNYRMAATPIERIADHSHRIAQIVILFHPELDEKRINEIKKMADFAADTFKKAVESLVTLNPKLANQVIENQANMDTFITHFNRNYFDKSTDLSFGTMIGVRTVIDSIGRIVDYAGNIGEVAIDAAIDSPDAKW</sequence>
<evidence type="ECO:0000313" key="2">
    <source>
        <dbReference type="EMBL" id="TDQ68378.1"/>
    </source>
</evidence>
<feature type="domain" description="SpoVT-AbrB" evidence="1">
    <location>
        <begin position="8"/>
        <end position="54"/>
    </location>
</feature>
<organism evidence="2 3">
    <name type="scientific">Methanimicrococcus blatticola</name>
    <dbReference type="NCBI Taxonomy" id="91560"/>
    <lineage>
        <taxon>Archaea</taxon>
        <taxon>Methanobacteriati</taxon>
        <taxon>Methanobacteriota</taxon>
        <taxon>Stenosarchaea group</taxon>
        <taxon>Methanomicrobia</taxon>
        <taxon>Methanosarcinales</taxon>
        <taxon>Methanosarcinaceae</taxon>
        <taxon>Methanimicrococcus</taxon>
    </lineage>
</organism>
<dbReference type="SMART" id="SM00966">
    <property type="entry name" value="SpoVT_AbrB"/>
    <property type="match status" value="1"/>
</dbReference>
<gene>
    <name evidence="2" type="ORF">C7391_1324</name>
</gene>
<dbReference type="GO" id="GO:0030643">
    <property type="term" value="P:intracellular phosphate ion homeostasis"/>
    <property type="evidence" value="ECO:0007669"/>
    <property type="project" value="InterPro"/>
</dbReference>
<protein>
    <submittedName>
        <fullName evidence="2">Phosphate uptake regulator</fullName>
    </submittedName>
</protein>
<comment type="caution">
    <text evidence="2">The sequence shown here is derived from an EMBL/GenBank/DDBJ whole genome shotgun (WGS) entry which is preliminary data.</text>
</comment>
<dbReference type="AlphaFoldDB" id="A0A484F4H7"/>